<dbReference type="EMBL" id="AJWY01000964">
    <property type="protein sequence ID" value="EKC80437.1"/>
    <property type="molecule type" value="Genomic_DNA"/>
</dbReference>
<dbReference type="InterPro" id="IPR036737">
    <property type="entry name" value="OmpA-like_sf"/>
</dbReference>
<dbReference type="SUPFAM" id="SSF103088">
    <property type="entry name" value="OmpA-like"/>
    <property type="match status" value="1"/>
</dbReference>
<dbReference type="InterPro" id="IPR006665">
    <property type="entry name" value="OmpA-like"/>
</dbReference>
<accession>K1U596</accession>
<proteinExistence type="predicted"/>
<evidence type="ECO:0000313" key="2">
    <source>
        <dbReference type="EMBL" id="EKC80437.1"/>
    </source>
</evidence>
<name>K1U596_9ZZZZ</name>
<protein>
    <recommendedName>
        <fullName evidence="1">OmpA-like domain-containing protein</fullName>
    </recommendedName>
</protein>
<gene>
    <name evidence="2" type="ORF">LEA_01383</name>
</gene>
<evidence type="ECO:0000259" key="1">
    <source>
        <dbReference type="Pfam" id="PF00691"/>
    </source>
</evidence>
<dbReference type="Gene3D" id="3.30.1330.60">
    <property type="entry name" value="OmpA-like domain"/>
    <property type="match status" value="1"/>
</dbReference>
<feature type="domain" description="OmpA-like" evidence="1">
    <location>
        <begin position="181"/>
        <end position="260"/>
    </location>
</feature>
<comment type="caution">
    <text evidence="2">The sequence shown here is derived from an EMBL/GenBank/DDBJ whole genome shotgun (WGS) entry which is preliminary data.</text>
</comment>
<organism evidence="2">
    <name type="scientific">human gut metagenome</name>
    <dbReference type="NCBI Taxonomy" id="408170"/>
    <lineage>
        <taxon>unclassified sequences</taxon>
        <taxon>metagenomes</taxon>
        <taxon>organismal metagenomes</taxon>
    </lineage>
</organism>
<sequence>MLELSGTTTFQDFDGYGRPNRLGDHMVSLTAGFTFHLGKVGWKRAVDATSYIRQNEWLVDHANILSGENKRYKDWYDRNRRTVAELKKILEIEGLLDKYGHLVNDDETDRRQGYPRNNYSGLNSLRARLKNRHWDGISPLDSASIGYGNNGDDAEKPGIIVSERTELIQAGNCIGSPVYFFFNLNTAHLTDASQMLNLDELARVAKKYGLSLRVTGAADSSTGTPVLNGSLSTSRADYIVAELKKRGIPIERIVKVSRGGIADHVPVEVNRHTKVELFF</sequence>
<dbReference type="Pfam" id="PF00691">
    <property type="entry name" value="OmpA"/>
    <property type="match status" value="1"/>
</dbReference>
<reference evidence="2" key="1">
    <citation type="journal article" date="2013" name="Environ. Microbiol.">
        <title>Microbiota from the distal guts of lean and obese adolescents exhibit partial functional redundancy besides clear differences in community structure.</title>
        <authorList>
            <person name="Ferrer M."/>
            <person name="Ruiz A."/>
            <person name="Lanza F."/>
            <person name="Haange S.B."/>
            <person name="Oberbach A."/>
            <person name="Till H."/>
            <person name="Bargiela R."/>
            <person name="Campoy C."/>
            <person name="Segura M.T."/>
            <person name="Richter M."/>
            <person name="von Bergen M."/>
            <person name="Seifert J."/>
            <person name="Suarez A."/>
        </authorList>
    </citation>
    <scope>NUCLEOTIDE SEQUENCE</scope>
</reference>
<dbReference type="AlphaFoldDB" id="K1U596"/>